<evidence type="ECO:0000313" key="3">
    <source>
        <dbReference type="Proteomes" id="UP001249851"/>
    </source>
</evidence>
<feature type="region of interest" description="Disordered" evidence="1">
    <location>
        <begin position="1"/>
        <end position="21"/>
    </location>
</feature>
<evidence type="ECO:0000313" key="2">
    <source>
        <dbReference type="EMBL" id="KAK2553565.1"/>
    </source>
</evidence>
<proteinExistence type="predicted"/>
<keyword evidence="3" id="KW-1185">Reference proteome</keyword>
<protein>
    <submittedName>
        <fullName evidence="2">Uncharacterized protein</fullName>
    </submittedName>
</protein>
<reference evidence="2" key="1">
    <citation type="journal article" date="2023" name="G3 (Bethesda)">
        <title>Whole genome assembly and annotation of the endangered Caribbean coral Acropora cervicornis.</title>
        <authorList>
            <person name="Selwyn J.D."/>
            <person name="Vollmer S.V."/>
        </authorList>
    </citation>
    <scope>NUCLEOTIDE SEQUENCE</scope>
    <source>
        <strain evidence="2">K2</strain>
    </source>
</reference>
<gene>
    <name evidence="2" type="ORF">P5673_025054</name>
</gene>
<accession>A0AAD9UXT8</accession>
<feature type="compositionally biased region" description="Basic residues" evidence="1">
    <location>
        <begin position="1"/>
        <end position="17"/>
    </location>
</feature>
<feature type="non-terminal residue" evidence="2">
    <location>
        <position position="104"/>
    </location>
</feature>
<name>A0AAD9UXT8_ACRCE</name>
<dbReference type="AlphaFoldDB" id="A0AAD9UXT8"/>
<evidence type="ECO:0000256" key="1">
    <source>
        <dbReference type="SAM" id="MobiDB-lite"/>
    </source>
</evidence>
<comment type="caution">
    <text evidence="2">The sequence shown here is derived from an EMBL/GenBank/DDBJ whole genome shotgun (WGS) entry which is preliminary data.</text>
</comment>
<sequence>IKKKAQKRAIHKKTPGQKRKELDNKVYTLSITRRELESVQSLKSEAISINKDSEERMVAKAVFLCSLLCRPLQLYQQVCIALPRGSCWAEQESLFHPPGEQPKP</sequence>
<dbReference type="EMBL" id="JARQWQ010000076">
    <property type="protein sequence ID" value="KAK2553565.1"/>
    <property type="molecule type" value="Genomic_DNA"/>
</dbReference>
<organism evidence="2 3">
    <name type="scientific">Acropora cervicornis</name>
    <name type="common">Staghorn coral</name>
    <dbReference type="NCBI Taxonomy" id="6130"/>
    <lineage>
        <taxon>Eukaryota</taxon>
        <taxon>Metazoa</taxon>
        <taxon>Cnidaria</taxon>
        <taxon>Anthozoa</taxon>
        <taxon>Hexacorallia</taxon>
        <taxon>Scleractinia</taxon>
        <taxon>Astrocoeniina</taxon>
        <taxon>Acroporidae</taxon>
        <taxon>Acropora</taxon>
    </lineage>
</organism>
<reference evidence="2" key="2">
    <citation type="journal article" date="2023" name="Science">
        <title>Genomic signatures of disease resistance in endangered staghorn corals.</title>
        <authorList>
            <person name="Vollmer S.V."/>
            <person name="Selwyn J.D."/>
            <person name="Despard B.A."/>
            <person name="Roesel C.L."/>
        </authorList>
    </citation>
    <scope>NUCLEOTIDE SEQUENCE</scope>
    <source>
        <strain evidence="2">K2</strain>
    </source>
</reference>
<dbReference type="Proteomes" id="UP001249851">
    <property type="component" value="Unassembled WGS sequence"/>
</dbReference>